<gene>
    <name evidence="4" type="ORF">H6A34_13140</name>
</gene>
<dbReference type="Gene3D" id="1.25.40.10">
    <property type="entry name" value="Tetratricopeptide repeat domain"/>
    <property type="match status" value="4"/>
</dbReference>
<dbReference type="SUPFAM" id="SSF48452">
    <property type="entry name" value="TPR-like"/>
    <property type="match status" value="1"/>
</dbReference>
<accession>A0A938WW79</accession>
<dbReference type="InterPro" id="IPR019734">
    <property type="entry name" value="TPR_rpt"/>
</dbReference>
<name>A0A938WW79_9BACT</name>
<dbReference type="Pfam" id="PF13432">
    <property type="entry name" value="TPR_16"/>
    <property type="match status" value="1"/>
</dbReference>
<dbReference type="InterPro" id="IPR051012">
    <property type="entry name" value="CellSynth/LPSAsmb/PSIAsmb"/>
</dbReference>
<dbReference type="PROSITE" id="PS51257">
    <property type="entry name" value="PROKAR_LIPOPROTEIN"/>
    <property type="match status" value="1"/>
</dbReference>
<protein>
    <submittedName>
        <fullName evidence="4">Tetratricopeptide repeat protein</fullName>
    </submittedName>
</protein>
<dbReference type="EMBL" id="JACJJG010000132">
    <property type="protein sequence ID" value="MBM6674811.1"/>
    <property type="molecule type" value="Genomic_DNA"/>
</dbReference>
<dbReference type="PANTHER" id="PTHR45586">
    <property type="entry name" value="TPR REPEAT-CONTAINING PROTEIN PA4667"/>
    <property type="match status" value="1"/>
</dbReference>
<evidence type="ECO:0000313" key="4">
    <source>
        <dbReference type="EMBL" id="MBM6674811.1"/>
    </source>
</evidence>
<dbReference type="InterPro" id="IPR011990">
    <property type="entry name" value="TPR-like_helical_dom_sf"/>
</dbReference>
<dbReference type="PANTHER" id="PTHR45586:SF1">
    <property type="entry name" value="LIPOPOLYSACCHARIDE ASSEMBLY PROTEIN B"/>
    <property type="match status" value="1"/>
</dbReference>
<dbReference type="AlphaFoldDB" id="A0A938WW79"/>
<keyword evidence="2 3" id="KW-0802">TPR repeat</keyword>
<sequence length="591" mass="66817">MKRQILYVLACMAVTVIMVGCGSKGVVAAQPEGRSVPVMHLPAISHNDSLRFKMYYYEAVKQQISGNYDAAYDLLEHCIGINPNAAEAYFMLSFYDGILKGDSAAFADVKKASELNPTNNAYLERIGVGYVSMGNLDEAVKAYEKLSRNSPERSDVLDFLAQLYSRQKDYDKMLDVLNRMEALEGASEDLTLAKMRVYSLQGKKEEEYNELKNMSEKHPNDMNYRVMLGNWLLQNGKPDEAGKLYLEVLQAEPENIMARMSMIDYYRTSGQAMRADSLQEVMLVSPKTPVDGKMALMRQVVADNEKNGADSTLVIDLFKKILKEPQETSDMAQLYAAYLTLKKMPQDSISKVLETVLAISPDNVAARLQLIQAEWNKQDFDRVIELSNQALDYSPDELAFYYFLGFAYIQKDDDDSALKVLRRGVSQINDQSNPSLVSDFYAIMGDILHDKGDDKGAYAAYDSCLQWKDDNYGCLNNYAYYLSVENKDLDKAAQMSYRTVQAEPDNSTFLDTYAWILFMQKKYAEALQYIDMAVKNDTTKSAVIIEHAGDIHAVNGDIDGAVKYWNEALKAGAENETVLRRKIKLRKYVEK</sequence>
<dbReference type="Proteomes" id="UP000706891">
    <property type="component" value="Unassembled WGS sequence"/>
</dbReference>
<evidence type="ECO:0000256" key="3">
    <source>
        <dbReference type="PROSITE-ProRule" id="PRU00339"/>
    </source>
</evidence>
<reference evidence="4" key="1">
    <citation type="submission" date="2020-08" db="EMBL/GenBank/DDBJ databases">
        <authorList>
            <person name="Cejkova D."/>
            <person name="Kubasova T."/>
            <person name="Jahodarova E."/>
            <person name="Rychlik I."/>
        </authorList>
    </citation>
    <scope>NUCLEOTIDE SEQUENCE</scope>
    <source>
        <strain evidence="4">An824</strain>
    </source>
</reference>
<dbReference type="PROSITE" id="PS50005">
    <property type="entry name" value="TPR"/>
    <property type="match status" value="1"/>
</dbReference>
<proteinExistence type="predicted"/>
<dbReference type="RefSeq" id="WP_205105887.1">
    <property type="nucleotide sequence ID" value="NZ_JACJJG010000132.1"/>
</dbReference>
<evidence type="ECO:0000256" key="1">
    <source>
        <dbReference type="ARBA" id="ARBA00022737"/>
    </source>
</evidence>
<dbReference type="SMART" id="SM00028">
    <property type="entry name" value="TPR"/>
    <property type="match status" value="9"/>
</dbReference>
<reference evidence="4" key="2">
    <citation type="journal article" date="2021" name="Sci. Rep.">
        <title>The distribution of antibiotic resistance genes in chicken gut microbiota commensals.</title>
        <authorList>
            <person name="Juricova H."/>
            <person name="Matiasovicova J."/>
            <person name="Kubasova T."/>
            <person name="Cejkova D."/>
            <person name="Rychlik I."/>
        </authorList>
    </citation>
    <scope>NUCLEOTIDE SEQUENCE</scope>
    <source>
        <strain evidence="4">An824</strain>
    </source>
</reference>
<dbReference type="Pfam" id="PF14559">
    <property type="entry name" value="TPR_19"/>
    <property type="match status" value="1"/>
</dbReference>
<evidence type="ECO:0000313" key="5">
    <source>
        <dbReference type="Proteomes" id="UP000706891"/>
    </source>
</evidence>
<feature type="repeat" description="TPR" evidence="3">
    <location>
        <begin position="120"/>
        <end position="153"/>
    </location>
</feature>
<organism evidence="4 5">
    <name type="scientific">Marseilla massiliensis</name>
    <dbReference type="NCBI Taxonomy" id="1841864"/>
    <lineage>
        <taxon>Bacteria</taxon>
        <taxon>Pseudomonadati</taxon>
        <taxon>Bacteroidota</taxon>
        <taxon>Bacteroidia</taxon>
        <taxon>Bacteroidales</taxon>
        <taxon>Prevotellaceae</taxon>
        <taxon>Marseilla</taxon>
    </lineage>
</organism>
<keyword evidence="1" id="KW-0677">Repeat</keyword>
<keyword evidence="5" id="KW-1185">Reference proteome</keyword>
<comment type="caution">
    <text evidence="4">The sequence shown here is derived from an EMBL/GenBank/DDBJ whole genome shotgun (WGS) entry which is preliminary data.</text>
</comment>
<evidence type="ECO:0000256" key="2">
    <source>
        <dbReference type="ARBA" id="ARBA00022803"/>
    </source>
</evidence>